<dbReference type="EC" id="4.1.2.25" evidence="6"/>
<name>A0A3Q9UN46_9ACTN</name>
<evidence type="ECO:0000256" key="1">
    <source>
        <dbReference type="ARBA" id="ARBA00001353"/>
    </source>
</evidence>
<evidence type="ECO:0000313" key="7">
    <source>
        <dbReference type="EMBL" id="AZZ38712.1"/>
    </source>
</evidence>
<dbReference type="Pfam" id="PF02152">
    <property type="entry name" value="FolB"/>
    <property type="match status" value="1"/>
</dbReference>
<proteinExistence type="inferred from homology"/>
<dbReference type="PANTHER" id="PTHR42844:SF1">
    <property type="entry name" value="DIHYDRONEOPTERIN ALDOLASE 1-RELATED"/>
    <property type="match status" value="1"/>
</dbReference>
<dbReference type="GO" id="GO:0005737">
    <property type="term" value="C:cytoplasm"/>
    <property type="evidence" value="ECO:0007669"/>
    <property type="project" value="TreeGrafter"/>
</dbReference>
<comment type="similarity">
    <text evidence="3 6">Belongs to the DHNA family.</text>
</comment>
<dbReference type="InterPro" id="IPR043133">
    <property type="entry name" value="GTP-CH-I_C/QueF"/>
</dbReference>
<dbReference type="GO" id="GO:0046654">
    <property type="term" value="P:tetrahydrofolate biosynthetic process"/>
    <property type="evidence" value="ECO:0007669"/>
    <property type="project" value="UniProtKB-UniRule"/>
</dbReference>
<dbReference type="GO" id="GO:0046656">
    <property type="term" value="P:folic acid biosynthetic process"/>
    <property type="evidence" value="ECO:0007669"/>
    <property type="project" value="UniProtKB-UniRule"/>
</dbReference>
<sequence length="130" mass="13801">MDTRDDIGHIRLSGITAIGHHGVLDSEKTNGQPFVIDVDLSVPLETRSDQLSDTVNYAVLAQGVVEEIQGEPVDLIETLAGRIADRCLAAAGTTPSVGQAVEVTVHKPHAPVGVTLSDVAIVIRRNRTCQ</sequence>
<dbReference type="SMART" id="SM00905">
    <property type="entry name" value="FolB"/>
    <property type="match status" value="1"/>
</dbReference>
<dbReference type="Gene3D" id="3.30.1130.10">
    <property type="match status" value="1"/>
</dbReference>
<dbReference type="NCBIfam" id="TIGR00525">
    <property type="entry name" value="folB"/>
    <property type="match status" value="1"/>
</dbReference>
<dbReference type="InterPro" id="IPR006156">
    <property type="entry name" value="Dihydroneopterin_aldolase"/>
</dbReference>
<dbReference type="SUPFAM" id="SSF55620">
    <property type="entry name" value="Tetrahydrobiopterin biosynthesis enzymes-like"/>
    <property type="match status" value="1"/>
</dbReference>
<evidence type="ECO:0000313" key="8">
    <source>
        <dbReference type="Proteomes" id="UP000285875"/>
    </source>
</evidence>
<keyword evidence="5 6" id="KW-0456">Lyase</keyword>
<reference evidence="8" key="1">
    <citation type="submission" date="2017-12" db="EMBL/GenBank/DDBJ databases">
        <title>Whole genome sequencing of Acidipropionibacterium jensenii strains JS279 and JS280.</title>
        <authorList>
            <person name="Deptula P."/>
            <person name="Laine P."/>
            <person name="Smolander O.-P."/>
            <person name="Paulin L."/>
            <person name="Auvinen P."/>
            <person name="Varmanen P."/>
        </authorList>
    </citation>
    <scope>NUCLEOTIDE SEQUENCE [LARGE SCALE GENOMIC DNA]</scope>
    <source>
        <strain evidence="8">JS280</strain>
    </source>
</reference>
<dbReference type="RefSeq" id="WP_097798296.1">
    <property type="nucleotide sequence ID" value="NZ_CP025570.1"/>
</dbReference>
<dbReference type="GO" id="GO:0004150">
    <property type="term" value="F:dihydroneopterin aldolase activity"/>
    <property type="evidence" value="ECO:0007669"/>
    <property type="project" value="UniProtKB-UniRule"/>
</dbReference>
<dbReference type="PANTHER" id="PTHR42844">
    <property type="entry name" value="DIHYDRONEOPTERIN ALDOLASE 1-RELATED"/>
    <property type="match status" value="1"/>
</dbReference>
<dbReference type="EMBL" id="CP025570">
    <property type="protein sequence ID" value="AZZ38712.1"/>
    <property type="molecule type" value="Genomic_DNA"/>
</dbReference>
<dbReference type="Proteomes" id="UP000285875">
    <property type="component" value="Chromosome"/>
</dbReference>
<accession>A0A3Q9UN46</accession>
<dbReference type="UniPathway" id="UPA00077">
    <property type="reaction ID" value="UER00154"/>
</dbReference>
<evidence type="ECO:0000256" key="5">
    <source>
        <dbReference type="ARBA" id="ARBA00023239"/>
    </source>
</evidence>
<keyword evidence="4 6" id="KW-0289">Folate biosynthesis</keyword>
<dbReference type="AlphaFoldDB" id="A0A3Q9UN46"/>
<comment type="catalytic activity">
    <reaction evidence="1 6">
        <text>7,8-dihydroneopterin = 6-hydroxymethyl-7,8-dihydropterin + glycolaldehyde</text>
        <dbReference type="Rhea" id="RHEA:10540"/>
        <dbReference type="ChEBI" id="CHEBI:17001"/>
        <dbReference type="ChEBI" id="CHEBI:17071"/>
        <dbReference type="ChEBI" id="CHEBI:44841"/>
        <dbReference type="EC" id="4.1.2.25"/>
    </reaction>
</comment>
<comment type="pathway">
    <text evidence="2 6">Cofactor biosynthesis; tetrahydrofolate biosynthesis; 2-amino-4-hydroxy-6-hydroxymethyl-7,8-dihydropteridine diphosphate from 7,8-dihydroneopterin triphosphate: step 3/4.</text>
</comment>
<protein>
    <recommendedName>
        <fullName evidence="6">7,8-dihydroneopterin aldolase</fullName>
        <ecNumber evidence="6">4.1.2.25</ecNumber>
    </recommendedName>
</protein>
<dbReference type="KEGG" id="aji:C0Z10_01935"/>
<organism evidence="7 8">
    <name type="scientific">Acidipropionibacterium jensenii</name>
    <dbReference type="NCBI Taxonomy" id="1749"/>
    <lineage>
        <taxon>Bacteria</taxon>
        <taxon>Bacillati</taxon>
        <taxon>Actinomycetota</taxon>
        <taxon>Actinomycetes</taxon>
        <taxon>Propionibacteriales</taxon>
        <taxon>Propionibacteriaceae</taxon>
        <taxon>Acidipropionibacterium</taxon>
    </lineage>
</organism>
<comment type="function">
    <text evidence="6">Catalyzes the conversion of 7,8-dihydroneopterin to 6-hydroxymethyl-7,8-dihydropterin.</text>
</comment>
<evidence type="ECO:0000256" key="4">
    <source>
        <dbReference type="ARBA" id="ARBA00022909"/>
    </source>
</evidence>
<evidence type="ECO:0000256" key="2">
    <source>
        <dbReference type="ARBA" id="ARBA00005013"/>
    </source>
</evidence>
<dbReference type="CDD" id="cd00534">
    <property type="entry name" value="DHNA_DHNTPE"/>
    <property type="match status" value="1"/>
</dbReference>
<dbReference type="NCBIfam" id="TIGR00526">
    <property type="entry name" value="folB_dom"/>
    <property type="match status" value="1"/>
</dbReference>
<evidence type="ECO:0000256" key="6">
    <source>
        <dbReference type="RuleBase" id="RU362079"/>
    </source>
</evidence>
<gene>
    <name evidence="7" type="primary">folB</name>
    <name evidence="7" type="ORF">C0Z10_01935</name>
</gene>
<dbReference type="InterPro" id="IPR006157">
    <property type="entry name" value="FolB_dom"/>
</dbReference>
<evidence type="ECO:0000256" key="3">
    <source>
        <dbReference type="ARBA" id="ARBA00005708"/>
    </source>
</evidence>